<dbReference type="InterPro" id="IPR005899">
    <property type="entry name" value="Na_pump_deCOase"/>
</dbReference>
<dbReference type="AlphaFoldDB" id="E3PXA3"/>
<keyword evidence="3 6" id="KW-0812">Transmembrane</keyword>
<dbReference type="STRING" id="1511.CLOST_0943"/>
<comment type="subcellular location">
    <subcellularLocation>
        <location evidence="1">Cell membrane</location>
    </subcellularLocation>
</comment>
<evidence type="ECO:0000256" key="2">
    <source>
        <dbReference type="ARBA" id="ARBA00022475"/>
    </source>
</evidence>
<gene>
    <name evidence="7" type="ordered locus">CLOST_0943</name>
</gene>
<keyword evidence="8" id="KW-1185">Reference proteome</keyword>
<dbReference type="GO" id="GO:0005886">
    <property type="term" value="C:plasma membrane"/>
    <property type="evidence" value="ECO:0007669"/>
    <property type="project" value="UniProtKB-SubCell"/>
</dbReference>
<dbReference type="HOGENOM" id="CLU_156431_0_0_9"/>
<feature type="transmembrane region" description="Helical" evidence="6">
    <location>
        <begin position="27"/>
        <end position="48"/>
    </location>
</feature>
<dbReference type="GO" id="GO:0036376">
    <property type="term" value="P:sodium ion export across plasma membrane"/>
    <property type="evidence" value="ECO:0007669"/>
    <property type="project" value="InterPro"/>
</dbReference>
<dbReference type="eggNOG" id="COG3630">
    <property type="taxonomic scope" value="Bacteria"/>
</dbReference>
<evidence type="ECO:0000256" key="5">
    <source>
        <dbReference type="ARBA" id="ARBA00023136"/>
    </source>
</evidence>
<dbReference type="Proteomes" id="UP000007041">
    <property type="component" value="Chromosome"/>
</dbReference>
<keyword evidence="4 6" id="KW-1133">Transmembrane helix</keyword>
<keyword evidence="2" id="KW-1003">Cell membrane</keyword>
<dbReference type="EMBL" id="FP565809">
    <property type="protein sequence ID" value="CBH21068.1"/>
    <property type="molecule type" value="Genomic_DNA"/>
</dbReference>
<accession>E3PXA3</accession>
<dbReference type="KEGG" id="cst:CLOST_0943"/>
<organism evidence="7 8">
    <name type="scientific">Acetoanaerobium sticklandii (strain ATCC 12662 / DSM 519 / JCM 1433 / CCUG 9281 / NCIMB 10654 / HF)</name>
    <name type="common">Clostridium sticklandii</name>
    <dbReference type="NCBI Taxonomy" id="499177"/>
    <lineage>
        <taxon>Bacteria</taxon>
        <taxon>Bacillati</taxon>
        <taxon>Bacillota</taxon>
        <taxon>Clostridia</taxon>
        <taxon>Peptostreptococcales</taxon>
        <taxon>Filifactoraceae</taxon>
        <taxon>Acetoanaerobium</taxon>
    </lineage>
</organism>
<sequence>MNINEILDQMAHDITALTFGEKMAGGLAVTFLSMLIVFAVLVLLIGVIKSMELLLNSKPKQGINDTVDIVDSTLQEVEVDSEDSLELVAVITAAIACSMGVSQSKIRVVNVNRVSDVTPTWAKNGRIEQIQNRL</sequence>
<keyword evidence="5 6" id="KW-0472">Membrane</keyword>
<evidence type="ECO:0000256" key="1">
    <source>
        <dbReference type="ARBA" id="ARBA00004236"/>
    </source>
</evidence>
<dbReference type="BioCyc" id="CSTI499177:GJE9-986-MONOMER"/>
<evidence type="ECO:0000313" key="7">
    <source>
        <dbReference type="EMBL" id="CBH21068.1"/>
    </source>
</evidence>
<proteinExistence type="predicted"/>
<evidence type="ECO:0000256" key="3">
    <source>
        <dbReference type="ARBA" id="ARBA00022692"/>
    </source>
</evidence>
<dbReference type="Pfam" id="PF04277">
    <property type="entry name" value="OAD_gamma"/>
    <property type="match status" value="1"/>
</dbReference>
<protein>
    <submittedName>
        <fullName evidence="7">Sodium pump decarboxylase, gamma subunit</fullName>
    </submittedName>
</protein>
<evidence type="ECO:0000256" key="4">
    <source>
        <dbReference type="ARBA" id="ARBA00022989"/>
    </source>
</evidence>
<dbReference type="GO" id="GO:0015081">
    <property type="term" value="F:sodium ion transmembrane transporter activity"/>
    <property type="evidence" value="ECO:0007669"/>
    <property type="project" value="InterPro"/>
</dbReference>
<dbReference type="NCBIfam" id="TIGR01195">
    <property type="entry name" value="oadG_fam"/>
    <property type="match status" value="1"/>
</dbReference>
<reference evidence="8" key="1">
    <citation type="journal article" date="2010" name="BMC Genomics">
        <title>Clostridium sticklandii, a specialist in amino acid degradation:revisiting its metabolism through its genome sequence.</title>
        <authorList>
            <person name="Fonknechten N."/>
            <person name="Chaussonnerie S."/>
            <person name="Tricot S."/>
            <person name="Lajus A."/>
            <person name="Andreesen J.R."/>
            <person name="Perchat N."/>
            <person name="Pelletier E."/>
            <person name="Gouyvenoux M."/>
            <person name="Barbe V."/>
            <person name="Salanoubat M."/>
            <person name="Le Paslier D."/>
            <person name="Weissenbach J."/>
            <person name="Cohen G.N."/>
            <person name="Kreimeyer A."/>
        </authorList>
    </citation>
    <scope>NUCLEOTIDE SEQUENCE [LARGE SCALE GENOMIC DNA]</scope>
    <source>
        <strain evidence="8">ATCC 12662 / DSM 519 / JCM 1433 / CCUG 9281 / NCIMB 10654 / HF</strain>
    </source>
</reference>
<name>E3PXA3_ACESD</name>
<evidence type="ECO:0000313" key="8">
    <source>
        <dbReference type="Proteomes" id="UP000007041"/>
    </source>
</evidence>
<evidence type="ECO:0000256" key="6">
    <source>
        <dbReference type="SAM" id="Phobius"/>
    </source>
</evidence>